<dbReference type="Proteomes" id="UP000002058">
    <property type="component" value="Unassembled WGS sequence"/>
</dbReference>
<dbReference type="AlphaFoldDB" id="C4JT90"/>
<keyword evidence="6" id="KW-0256">Endoplasmic reticulum</keyword>
<comment type="similarity">
    <text evidence="3">Belongs to the OST3/OST6 family.</text>
</comment>
<dbReference type="InParanoid" id="C4JT90"/>
<keyword evidence="12" id="KW-1185">Reference proteome</keyword>
<dbReference type="GeneID" id="8439317"/>
<evidence type="ECO:0000256" key="7">
    <source>
        <dbReference type="ARBA" id="ARBA00022989"/>
    </source>
</evidence>
<organism evidence="11 12">
    <name type="scientific">Uncinocarpus reesii (strain UAMH 1704)</name>
    <dbReference type="NCBI Taxonomy" id="336963"/>
    <lineage>
        <taxon>Eukaryota</taxon>
        <taxon>Fungi</taxon>
        <taxon>Dikarya</taxon>
        <taxon>Ascomycota</taxon>
        <taxon>Pezizomycotina</taxon>
        <taxon>Eurotiomycetes</taxon>
        <taxon>Eurotiomycetidae</taxon>
        <taxon>Onygenales</taxon>
        <taxon>Onygenaceae</taxon>
        <taxon>Uncinocarpus</taxon>
    </lineage>
</organism>
<feature type="transmembrane region" description="Helical" evidence="9">
    <location>
        <begin position="213"/>
        <end position="232"/>
    </location>
</feature>
<evidence type="ECO:0000256" key="9">
    <source>
        <dbReference type="SAM" id="Phobius"/>
    </source>
</evidence>
<dbReference type="eggNOG" id="KOG2603">
    <property type="taxonomic scope" value="Eukaryota"/>
</dbReference>
<name>C4JT90_UNCRE</name>
<dbReference type="RefSeq" id="XP_002584990.1">
    <property type="nucleotide sequence ID" value="XM_002584944.1"/>
</dbReference>
<dbReference type="Gene3D" id="3.40.30.10">
    <property type="entry name" value="Glutaredoxin"/>
    <property type="match status" value="1"/>
</dbReference>
<dbReference type="InterPro" id="IPR021149">
    <property type="entry name" value="OligosaccharylTrfase_OST3/OST6"/>
</dbReference>
<dbReference type="InterPro" id="IPR036249">
    <property type="entry name" value="Thioredoxin-like_sf"/>
</dbReference>
<accession>C4JT90</accession>
<dbReference type="OMA" id="VLFGMYS"/>
<dbReference type="FunCoup" id="C4JT90">
    <property type="interactions" value="217"/>
</dbReference>
<evidence type="ECO:0000256" key="4">
    <source>
        <dbReference type="ARBA" id="ARBA00022692"/>
    </source>
</evidence>
<keyword evidence="4 9" id="KW-0812">Transmembrane</keyword>
<dbReference type="KEGG" id="ure:UREG_05679"/>
<dbReference type="GO" id="GO:0008250">
    <property type="term" value="C:oligosaccharyltransferase complex"/>
    <property type="evidence" value="ECO:0007669"/>
    <property type="project" value="TreeGrafter"/>
</dbReference>
<evidence type="ECO:0000256" key="1">
    <source>
        <dbReference type="ARBA" id="ARBA00002791"/>
    </source>
</evidence>
<feature type="transmembrane region" description="Helical" evidence="9">
    <location>
        <begin position="184"/>
        <end position="206"/>
    </location>
</feature>
<feature type="chain" id="PRO_5002938062" evidence="10">
    <location>
        <begin position="25"/>
        <end position="330"/>
    </location>
</feature>
<dbReference type="FunFam" id="3.40.30.10:FF:000302">
    <property type="entry name" value="Oligosaccharyl transferase subunit (Gamma), putative"/>
    <property type="match status" value="1"/>
</dbReference>
<comment type="function">
    <text evidence="1">Subunit of the oligosaccharyl transferase (OST) complex that catalyzes the initial transfer of a defined glycan (Glc(3)Man(9)GlcNAc(2) in eukaryotes) from the lipid carrier dolichol-pyrophosphate to an asparagine residue within an Asn-X-Ser/Thr consensus motif in nascent polypeptide chains, the first step in protein N-glycosylation. N-glycosylation occurs cotranslationally and the complex associates with the Sec61 complex at the channel-forming translocon complex that mediates protein translocation across the endoplasmic reticulum (ER). All subunits are required for a maximal enzyme activity.</text>
</comment>
<feature type="transmembrane region" description="Helical" evidence="9">
    <location>
        <begin position="266"/>
        <end position="284"/>
    </location>
</feature>
<comment type="subcellular location">
    <subcellularLocation>
        <location evidence="2">Endoplasmic reticulum membrane</location>
        <topology evidence="2">Multi-pass membrane protein</topology>
    </subcellularLocation>
</comment>
<dbReference type="Pfam" id="PF04756">
    <property type="entry name" value="OST3_OST6"/>
    <property type="match status" value="1"/>
</dbReference>
<dbReference type="SUPFAM" id="SSF52833">
    <property type="entry name" value="Thioredoxin-like"/>
    <property type="match status" value="1"/>
</dbReference>
<evidence type="ECO:0000313" key="11">
    <source>
        <dbReference type="EMBL" id="EEP80837.1"/>
    </source>
</evidence>
<keyword evidence="5 10" id="KW-0732">Signal</keyword>
<dbReference type="PANTHER" id="PTHR12692:SF0">
    <property type="entry name" value="GH11935P"/>
    <property type="match status" value="1"/>
</dbReference>
<dbReference type="PANTHER" id="PTHR12692">
    <property type="entry name" value="DOLICHYL-DIPHOSPHOOLIGOSACCHARIDE--PROTEIN GLYCOSYLTRANSFERASE-RELATED"/>
    <property type="match status" value="1"/>
</dbReference>
<proteinExistence type="inferred from homology"/>
<dbReference type="STRING" id="336963.C4JT90"/>
<dbReference type="VEuPathDB" id="FungiDB:UREG_05679"/>
<feature type="transmembrane region" description="Helical" evidence="9">
    <location>
        <begin position="296"/>
        <end position="316"/>
    </location>
</feature>
<evidence type="ECO:0000256" key="8">
    <source>
        <dbReference type="ARBA" id="ARBA00023136"/>
    </source>
</evidence>
<evidence type="ECO:0000256" key="6">
    <source>
        <dbReference type="ARBA" id="ARBA00022824"/>
    </source>
</evidence>
<sequence>MTTTRGLYLFLLSLAALFPASVLTRAPDKFAQYQSRSKSHLPIPLDDSSYSDIVSKPRDYHAAILLTAIEPRYGCQICRDLQPEWELLAKSWNKAAPYATTKLLFGTLDFDQGKAAFQQLMLQTAPVLLLFPPTIGQAAKLDSSPLRYDFSGPVSADQLYAWMSRHLPEGPKPDIIRPINYSRILGTTTLILVLISVFTIASPYLLPILQNRNVWAAISLIAILLFTSGHMFNHIRKVPYVTGDGKGGISYFAGGFANQFGLESQIIAAIYGLLSFTVIALAIKTPRIAEAKTQQATVIVWSLVLLGMYSFLMSIFRTKSGGYPFFLPPF</sequence>
<evidence type="ECO:0000256" key="3">
    <source>
        <dbReference type="ARBA" id="ARBA00009561"/>
    </source>
</evidence>
<evidence type="ECO:0000256" key="2">
    <source>
        <dbReference type="ARBA" id="ARBA00004477"/>
    </source>
</evidence>
<protein>
    <submittedName>
        <fullName evidence="11">Uncharacterized protein</fullName>
    </submittedName>
</protein>
<gene>
    <name evidence="11" type="ORF">UREG_05679</name>
</gene>
<keyword evidence="8 9" id="KW-0472">Membrane</keyword>
<evidence type="ECO:0000313" key="12">
    <source>
        <dbReference type="Proteomes" id="UP000002058"/>
    </source>
</evidence>
<evidence type="ECO:0000256" key="10">
    <source>
        <dbReference type="SAM" id="SignalP"/>
    </source>
</evidence>
<dbReference type="HOGENOM" id="CLU_052855_1_1_1"/>
<keyword evidence="7 9" id="KW-1133">Transmembrane helix</keyword>
<dbReference type="EMBL" id="CH476617">
    <property type="protein sequence ID" value="EEP80837.1"/>
    <property type="molecule type" value="Genomic_DNA"/>
</dbReference>
<evidence type="ECO:0000256" key="5">
    <source>
        <dbReference type="ARBA" id="ARBA00022729"/>
    </source>
</evidence>
<dbReference type="GO" id="GO:0018279">
    <property type="term" value="P:protein N-linked glycosylation via asparagine"/>
    <property type="evidence" value="ECO:0007669"/>
    <property type="project" value="TreeGrafter"/>
</dbReference>
<reference evidence="12" key="1">
    <citation type="journal article" date="2009" name="Genome Res.">
        <title>Comparative genomic analyses of the human fungal pathogens Coccidioides and their relatives.</title>
        <authorList>
            <person name="Sharpton T.J."/>
            <person name="Stajich J.E."/>
            <person name="Rounsley S.D."/>
            <person name="Gardner M.J."/>
            <person name="Wortman J.R."/>
            <person name="Jordar V.S."/>
            <person name="Maiti R."/>
            <person name="Kodira C.D."/>
            <person name="Neafsey D.E."/>
            <person name="Zeng Q."/>
            <person name="Hung C.-Y."/>
            <person name="McMahan C."/>
            <person name="Muszewska A."/>
            <person name="Grynberg M."/>
            <person name="Mandel M.A."/>
            <person name="Kellner E.M."/>
            <person name="Barker B.M."/>
            <person name="Galgiani J.N."/>
            <person name="Orbach M.J."/>
            <person name="Kirkland T.N."/>
            <person name="Cole G.T."/>
            <person name="Henn M.R."/>
            <person name="Birren B.W."/>
            <person name="Taylor J.W."/>
        </authorList>
    </citation>
    <scope>NUCLEOTIDE SEQUENCE [LARGE SCALE GENOMIC DNA]</scope>
    <source>
        <strain evidence="12">UAMH 1704</strain>
    </source>
</reference>
<dbReference type="OrthoDB" id="67566at2759"/>
<feature type="signal peptide" evidence="10">
    <location>
        <begin position="1"/>
        <end position="24"/>
    </location>
</feature>